<dbReference type="InterPro" id="IPR011234">
    <property type="entry name" value="Fumarylacetoacetase-like_C"/>
</dbReference>
<dbReference type="PANTHER" id="PTHR42796">
    <property type="entry name" value="FUMARYLACETOACETATE HYDROLASE DOMAIN-CONTAINING PROTEIN 2A-RELATED"/>
    <property type="match status" value="1"/>
</dbReference>
<evidence type="ECO:0000256" key="2">
    <source>
        <dbReference type="ARBA" id="ARBA00022723"/>
    </source>
</evidence>
<dbReference type="InterPro" id="IPR051121">
    <property type="entry name" value="FAH"/>
</dbReference>
<proteinExistence type="inferred from homology"/>
<organism evidence="4 5">
    <name type="scientific">Leucobacter soli</name>
    <dbReference type="NCBI Taxonomy" id="2812850"/>
    <lineage>
        <taxon>Bacteria</taxon>
        <taxon>Bacillati</taxon>
        <taxon>Actinomycetota</taxon>
        <taxon>Actinomycetes</taxon>
        <taxon>Micrococcales</taxon>
        <taxon>Microbacteriaceae</taxon>
        <taxon>Leucobacter</taxon>
    </lineage>
</organism>
<sequence length="281" mass="30267">MTQAIHFETGDGRRFLGRLDGTTITTAGEAPATGFAATPEAWAEIVAANGATHEIGDVHVLAPNRPGKILAIGLNYMSHVEETNLAKPDVPMMFGKFPSSVTGAFDDIVIPREETRPDYEGELGVFISKPAYRVSVEEAWDYVGGFTVLNDVSGRRAQLETPMKQFTLGKSFDTFTPVGPAVVSMDSFADAECRDNLPVRTTLSGEVMQDGNTKQFIFTIPEIVSYLSQGVTLEPGDLIATGTPGGVGDERKPPRYLRDGDVVEVEIPGVGKISNPVRFEA</sequence>
<evidence type="ECO:0000256" key="1">
    <source>
        <dbReference type="ARBA" id="ARBA00010211"/>
    </source>
</evidence>
<dbReference type="GO" id="GO:0019752">
    <property type="term" value="P:carboxylic acid metabolic process"/>
    <property type="evidence" value="ECO:0007669"/>
    <property type="project" value="UniProtKB-ARBA"/>
</dbReference>
<protein>
    <recommendedName>
        <fullName evidence="3">Fumarylacetoacetase-like C-terminal domain-containing protein</fullName>
    </recommendedName>
</protein>
<comment type="similarity">
    <text evidence="1">Belongs to the FAH family.</text>
</comment>
<keyword evidence="5" id="KW-1185">Reference proteome</keyword>
<comment type="caution">
    <text evidence="4">The sequence shown here is derived from an EMBL/GenBank/DDBJ whole genome shotgun (WGS) entry which is preliminary data.</text>
</comment>
<dbReference type="Pfam" id="PF01557">
    <property type="entry name" value="FAA_hydrolase"/>
    <property type="match status" value="1"/>
</dbReference>
<dbReference type="PANTHER" id="PTHR42796:SF4">
    <property type="entry name" value="FUMARYLACETOACETATE HYDROLASE DOMAIN-CONTAINING PROTEIN 2A"/>
    <property type="match status" value="1"/>
</dbReference>
<dbReference type="FunFam" id="3.90.850.10:FF:000002">
    <property type="entry name" value="2-hydroxyhepta-2,4-diene-1,7-dioate isomerase"/>
    <property type="match status" value="1"/>
</dbReference>
<evidence type="ECO:0000313" key="5">
    <source>
        <dbReference type="Proteomes" id="UP000693892"/>
    </source>
</evidence>
<gene>
    <name evidence="4" type="ORF">LEUCIP111803_01268</name>
</gene>
<name>A0A916JWP0_9MICO</name>
<dbReference type="RefSeq" id="WP_218114889.1">
    <property type="nucleotide sequence ID" value="NZ_CAJVAP010000012.1"/>
</dbReference>
<keyword evidence="2" id="KW-0479">Metal-binding</keyword>
<dbReference type="GO" id="GO:0016853">
    <property type="term" value="F:isomerase activity"/>
    <property type="evidence" value="ECO:0007669"/>
    <property type="project" value="UniProtKB-ARBA"/>
</dbReference>
<dbReference type="Proteomes" id="UP000693892">
    <property type="component" value="Unassembled WGS sequence"/>
</dbReference>
<dbReference type="AlphaFoldDB" id="A0A916JWP0"/>
<reference evidence="4" key="1">
    <citation type="submission" date="2021-06" db="EMBL/GenBank/DDBJ databases">
        <authorList>
            <person name="Criscuolo A."/>
        </authorList>
    </citation>
    <scope>NUCLEOTIDE SEQUENCE</scope>
    <source>
        <strain evidence="4">CIP111803</strain>
    </source>
</reference>
<accession>A0A916JWP0</accession>
<dbReference type="EMBL" id="CAJVAP010000012">
    <property type="protein sequence ID" value="CAG7610155.1"/>
    <property type="molecule type" value="Genomic_DNA"/>
</dbReference>
<feature type="domain" description="Fumarylacetoacetase-like C-terminal" evidence="3">
    <location>
        <begin position="68"/>
        <end position="278"/>
    </location>
</feature>
<evidence type="ECO:0000259" key="3">
    <source>
        <dbReference type="Pfam" id="PF01557"/>
    </source>
</evidence>
<evidence type="ECO:0000313" key="4">
    <source>
        <dbReference type="EMBL" id="CAG7610155.1"/>
    </source>
</evidence>
<dbReference type="GO" id="GO:0046872">
    <property type="term" value="F:metal ion binding"/>
    <property type="evidence" value="ECO:0007669"/>
    <property type="project" value="UniProtKB-KW"/>
</dbReference>